<evidence type="ECO:0000313" key="7">
    <source>
        <dbReference type="EMBL" id="GAA1134624.1"/>
    </source>
</evidence>
<feature type="transmembrane region" description="Helical" evidence="6">
    <location>
        <begin position="141"/>
        <end position="159"/>
    </location>
</feature>
<dbReference type="EMBL" id="BAAAJE010000006">
    <property type="protein sequence ID" value="GAA1134624.1"/>
    <property type="molecule type" value="Genomic_DNA"/>
</dbReference>
<feature type="transmembrane region" description="Helical" evidence="6">
    <location>
        <begin position="433"/>
        <end position="454"/>
    </location>
</feature>
<keyword evidence="8" id="KW-1185">Reference proteome</keyword>
<evidence type="ECO:0000256" key="1">
    <source>
        <dbReference type="ARBA" id="ARBA00004141"/>
    </source>
</evidence>
<dbReference type="PANTHER" id="PTHR30618">
    <property type="entry name" value="NCS1 FAMILY PURINE/PYRIMIDINE TRANSPORTER"/>
    <property type="match status" value="1"/>
</dbReference>
<dbReference type="Gene3D" id="1.10.4160.10">
    <property type="entry name" value="Hydantoin permease"/>
    <property type="match status" value="1"/>
</dbReference>
<dbReference type="PANTHER" id="PTHR30618:SF0">
    <property type="entry name" value="PURINE-URACIL PERMEASE NCS1"/>
    <property type="match status" value="1"/>
</dbReference>
<feature type="transmembrane region" description="Helical" evidence="6">
    <location>
        <begin position="27"/>
        <end position="51"/>
    </location>
</feature>
<reference evidence="7 8" key="1">
    <citation type="journal article" date="2019" name="Int. J. Syst. Evol. Microbiol.">
        <title>The Global Catalogue of Microorganisms (GCM) 10K type strain sequencing project: providing services to taxonomists for standard genome sequencing and annotation.</title>
        <authorList>
            <consortium name="The Broad Institute Genomics Platform"/>
            <consortium name="The Broad Institute Genome Sequencing Center for Infectious Disease"/>
            <person name="Wu L."/>
            <person name="Ma J."/>
        </authorList>
    </citation>
    <scope>NUCLEOTIDE SEQUENCE [LARGE SCALE GENOMIC DNA]</scope>
    <source>
        <strain evidence="7 8">JCM 11813</strain>
    </source>
</reference>
<dbReference type="InterPro" id="IPR001248">
    <property type="entry name" value="Pur-cyt_permease"/>
</dbReference>
<evidence type="ECO:0000256" key="5">
    <source>
        <dbReference type="ARBA" id="ARBA00023136"/>
    </source>
</evidence>
<organism evidence="7 8">
    <name type="scientific">Nocardioides aquiterrae</name>
    <dbReference type="NCBI Taxonomy" id="203799"/>
    <lineage>
        <taxon>Bacteria</taxon>
        <taxon>Bacillati</taxon>
        <taxon>Actinomycetota</taxon>
        <taxon>Actinomycetes</taxon>
        <taxon>Propionibacteriales</taxon>
        <taxon>Nocardioidaceae</taxon>
        <taxon>Nocardioides</taxon>
    </lineage>
</organism>
<dbReference type="RefSeq" id="WP_343906720.1">
    <property type="nucleotide sequence ID" value="NZ_BAAAJE010000006.1"/>
</dbReference>
<evidence type="ECO:0000256" key="3">
    <source>
        <dbReference type="ARBA" id="ARBA00022692"/>
    </source>
</evidence>
<feature type="transmembrane region" description="Helical" evidence="6">
    <location>
        <begin position="333"/>
        <end position="351"/>
    </location>
</feature>
<dbReference type="InterPro" id="IPR045225">
    <property type="entry name" value="Uracil/uridine/allantoin_perm"/>
</dbReference>
<evidence type="ECO:0000256" key="2">
    <source>
        <dbReference type="ARBA" id="ARBA00008974"/>
    </source>
</evidence>
<keyword evidence="4 6" id="KW-1133">Transmembrane helix</keyword>
<sequence>MSAPKAGGGSDGVPLLLSERRWTGLDLLASSASTSVATWCFIIGGTVSYYLGAVAGSFAMMAGVLIGMLFIILALVPASTKYGLDSTSASKAFLGTRGWGFSAVLLFVSLAGWNALLLIVLGRAADAILVAAGVVPKDSGAWVATLAMLLGALVVWSIARKGPDAVRDSQKWIAAGVLLLSGVVMALLVQKVGVSGLLDAKPSAPSPDKAFNVMTGVELLIASAVGWWPYVGGMVRLVPSARRALWPSILGLGVPVAMVSLIGLYAGLVVPASGGDPTVFLTEVGGLLFGVIGLSFIILANIGSTVVGVYAMTVSLRNVPAVARRTSWNTTTILSLLPVVFVMVFLADEFFENFPSFLAMCALIFGPICGVQIVDYFILRRQQLDLTDLYGAGSDNKYNFWAGFNPAGFVAIAAGVAAYLALLNPLTYESHAFYSYTSATVPSVLVAGAVYWLASQAVIARGKGGYSRAARTRARSSASSMG</sequence>
<gene>
    <name evidence="7" type="ORF">GCM10009606_13520</name>
</gene>
<evidence type="ECO:0000313" key="8">
    <source>
        <dbReference type="Proteomes" id="UP001499979"/>
    </source>
</evidence>
<feature type="transmembrane region" description="Helical" evidence="6">
    <location>
        <begin position="400"/>
        <end position="421"/>
    </location>
</feature>
<feature type="transmembrane region" description="Helical" evidence="6">
    <location>
        <begin position="210"/>
        <end position="232"/>
    </location>
</feature>
<comment type="similarity">
    <text evidence="2">Belongs to the purine-cytosine permease (2.A.39) family.</text>
</comment>
<accession>A0ABN1UAV5</accession>
<dbReference type="Proteomes" id="UP001499979">
    <property type="component" value="Unassembled WGS sequence"/>
</dbReference>
<feature type="transmembrane region" description="Helical" evidence="6">
    <location>
        <begin position="57"/>
        <end position="78"/>
    </location>
</feature>
<proteinExistence type="inferred from homology"/>
<feature type="transmembrane region" description="Helical" evidence="6">
    <location>
        <begin position="244"/>
        <end position="267"/>
    </location>
</feature>
<name>A0ABN1UAV5_9ACTN</name>
<evidence type="ECO:0000256" key="4">
    <source>
        <dbReference type="ARBA" id="ARBA00022989"/>
    </source>
</evidence>
<feature type="transmembrane region" description="Helical" evidence="6">
    <location>
        <begin position="171"/>
        <end position="190"/>
    </location>
</feature>
<feature type="transmembrane region" description="Helical" evidence="6">
    <location>
        <begin position="287"/>
        <end position="312"/>
    </location>
</feature>
<keyword evidence="5 6" id="KW-0472">Membrane</keyword>
<dbReference type="Pfam" id="PF02133">
    <property type="entry name" value="Transp_cyt_pur"/>
    <property type="match status" value="1"/>
</dbReference>
<comment type="subcellular location">
    <subcellularLocation>
        <location evidence="1">Membrane</location>
        <topology evidence="1">Multi-pass membrane protein</topology>
    </subcellularLocation>
</comment>
<protein>
    <submittedName>
        <fullName evidence="7">Cytosine permease</fullName>
    </submittedName>
</protein>
<keyword evidence="3 6" id="KW-0812">Transmembrane</keyword>
<feature type="transmembrane region" description="Helical" evidence="6">
    <location>
        <begin position="357"/>
        <end position="379"/>
    </location>
</feature>
<comment type="caution">
    <text evidence="7">The sequence shown here is derived from an EMBL/GenBank/DDBJ whole genome shotgun (WGS) entry which is preliminary data.</text>
</comment>
<feature type="transmembrane region" description="Helical" evidence="6">
    <location>
        <begin position="99"/>
        <end position="121"/>
    </location>
</feature>
<evidence type="ECO:0000256" key="6">
    <source>
        <dbReference type="SAM" id="Phobius"/>
    </source>
</evidence>